<gene>
    <name evidence="1" type="ORF">DW099_00765</name>
</gene>
<dbReference type="EMBL" id="QRMS01000001">
    <property type="protein sequence ID" value="RHJ89138.1"/>
    <property type="molecule type" value="Genomic_DNA"/>
</dbReference>
<sequence length="60" mass="6458">MLLLLLLLLLLSLLLLLLLLILMPNCPPSTSTFVHAGYSTQMQRLAVRVIGSSSKAVPIG</sequence>
<comment type="caution">
    <text evidence="1">The sequence shown here is derived from an EMBL/GenBank/DDBJ whole genome shotgun (WGS) entry which is preliminary data.</text>
</comment>
<proteinExistence type="predicted"/>
<accession>A0A415E5X6</accession>
<reference evidence="1 2" key="1">
    <citation type="submission" date="2018-08" db="EMBL/GenBank/DDBJ databases">
        <title>A genome reference for cultivated species of the human gut microbiota.</title>
        <authorList>
            <person name="Zou Y."/>
            <person name="Xue W."/>
            <person name="Luo G."/>
        </authorList>
    </citation>
    <scope>NUCLEOTIDE SEQUENCE [LARGE SCALE GENOMIC DNA]</scope>
    <source>
        <strain evidence="1 2">AM07-24</strain>
    </source>
</reference>
<dbReference type="Proteomes" id="UP000284841">
    <property type="component" value="Unassembled WGS sequence"/>
</dbReference>
<dbReference type="AlphaFoldDB" id="A0A415E5X6"/>
<evidence type="ECO:0000313" key="2">
    <source>
        <dbReference type="Proteomes" id="UP000284841"/>
    </source>
</evidence>
<organism evidence="1 2">
    <name type="scientific">Emergencia timonensis</name>
    <dbReference type="NCBI Taxonomy" id="1776384"/>
    <lineage>
        <taxon>Bacteria</taxon>
        <taxon>Bacillati</taxon>
        <taxon>Bacillota</taxon>
        <taxon>Clostridia</taxon>
        <taxon>Peptostreptococcales</taxon>
        <taxon>Anaerovoracaceae</taxon>
        <taxon>Emergencia</taxon>
    </lineage>
</organism>
<name>A0A415E5X6_9FIRM</name>
<keyword evidence="2" id="KW-1185">Reference proteome</keyword>
<protein>
    <submittedName>
        <fullName evidence="1">Uncharacterized protein</fullName>
    </submittedName>
</protein>
<evidence type="ECO:0000313" key="1">
    <source>
        <dbReference type="EMBL" id="RHJ89138.1"/>
    </source>
</evidence>